<organism evidence="1 2">
    <name type="scientific">Corchorus capsularis</name>
    <name type="common">Jute</name>
    <dbReference type="NCBI Taxonomy" id="210143"/>
    <lineage>
        <taxon>Eukaryota</taxon>
        <taxon>Viridiplantae</taxon>
        <taxon>Streptophyta</taxon>
        <taxon>Embryophyta</taxon>
        <taxon>Tracheophyta</taxon>
        <taxon>Spermatophyta</taxon>
        <taxon>Magnoliopsida</taxon>
        <taxon>eudicotyledons</taxon>
        <taxon>Gunneridae</taxon>
        <taxon>Pentapetalae</taxon>
        <taxon>rosids</taxon>
        <taxon>malvids</taxon>
        <taxon>Malvales</taxon>
        <taxon>Malvaceae</taxon>
        <taxon>Grewioideae</taxon>
        <taxon>Apeibeae</taxon>
        <taxon>Corchorus</taxon>
    </lineage>
</organism>
<evidence type="ECO:0000313" key="2">
    <source>
        <dbReference type="Proteomes" id="UP000188268"/>
    </source>
</evidence>
<dbReference type="Proteomes" id="UP000188268">
    <property type="component" value="Unassembled WGS sequence"/>
</dbReference>
<sequence>MAALEWPVVHVGQLVPPELAYKAPGRPFSSFGPPKRAETAYQTHILLLHVL</sequence>
<gene>
    <name evidence="1" type="ORF">CCACVL1_26365</name>
</gene>
<protein>
    <submittedName>
        <fullName evidence="1">Uncharacterized protein</fullName>
    </submittedName>
</protein>
<keyword evidence="2" id="KW-1185">Reference proteome</keyword>
<dbReference type="EMBL" id="AWWV01014468">
    <property type="protein sequence ID" value="OMO56703.1"/>
    <property type="molecule type" value="Genomic_DNA"/>
</dbReference>
<accession>A0A1R3GF42</accession>
<comment type="caution">
    <text evidence="1">The sequence shown here is derived from an EMBL/GenBank/DDBJ whole genome shotgun (WGS) entry which is preliminary data.</text>
</comment>
<name>A0A1R3GF42_COCAP</name>
<dbReference type="Gramene" id="OMO56703">
    <property type="protein sequence ID" value="OMO56703"/>
    <property type="gene ID" value="CCACVL1_26365"/>
</dbReference>
<proteinExistence type="predicted"/>
<evidence type="ECO:0000313" key="1">
    <source>
        <dbReference type="EMBL" id="OMO56703.1"/>
    </source>
</evidence>
<reference evidence="1 2" key="1">
    <citation type="submission" date="2013-09" db="EMBL/GenBank/DDBJ databases">
        <title>Corchorus capsularis genome sequencing.</title>
        <authorList>
            <person name="Alam M."/>
            <person name="Haque M.S."/>
            <person name="Islam M.S."/>
            <person name="Emdad E.M."/>
            <person name="Islam M.M."/>
            <person name="Ahmed B."/>
            <person name="Halim A."/>
            <person name="Hossen Q.M.M."/>
            <person name="Hossain M.Z."/>
            <person name="Ahmed R."/>
            <person name="Khan M.M."/>
            <person name="Islam R."/>
            <person name="Rashid M.M."/>
            <person name="Khan S.A."/>
            <person name="Rahman M.S."/>
            <person name="Alam M."/>
        </authorList>
    </citation>
    <scope>NUCLEOTIDE SEQUENCE [LARGE SCALE GENOMIC DNA]</scope>
    <source>
        <strain evidence="2">cv. CVL-1</strain>
        <tissue evidence="1">Whole seedling</tissue>
    </source>
</reference>
<dbReference type="AlphaFoldDB" id="A0A1R3GF42"/>